<sequence length="205" mass="22942">MPPNGIAKPVYGFGGFDWDSSIGSPAVQMGLLTYEDGGEVTILIKEGPEHIKYEGWNTTFVYLDAKGNVVKPDESTILFIDIPDEPFQPSRDPAPAYFTVSNQTGTTLSVTNECEYDIVELYILTPKMETELDYSKELLQGSVLASDESIPIKLSRWPYLQSFLETEGLGILSVGAYDEDGYPLFQYWLPGKENLQIVLSDWDYL</sequence>
<dbReference type="AlphaFoldDB" id="A0A644XYK4"/>
<reference evidence="1" key="1">
    <citation type="submission" date="2019-08" db="EMBL/GenBank/DDBJ databases">
        <authorList>
            <person name="Kucharzyk K."/>
            <person name="Murdoch R.W."/>
            <person name="Higgins S."/>
            <person name="Loffler F."/>
        </authorList>
    </citation>
    <scope>NUCLEOTIDE SEQUENCE</scope>
</reference>
<dbReference type="EMBL" id="VSSQ01003113">
    <property type="protein sequence ID" value="MPM19114.1"/>
    <property type="molecule type" value="Genomic_DNA"/>
</dbReference>
<protein>
    <submittedName>
        <fullName evidence="1">Uncharacterized protein</fullName>
    </submittedName>
</protein>
<evidence type="ECO:0000313" key="1">
    <source>
        <dbReference type="EMBL" id="MPM19114.1"/>
    </source>
</evidence>
<accession>A0A644XYK4</accession>
<gene>
    <name evidence="1" type="ORF">SDC9_65532</name>
</gene>
<proteinExistence type="predicted"/>
<name>A0A644XYK4_9ZZZZ</name>
<organism evidence="1">
    <name type="scientific">bioreactor metagenome</name>
    <dbReference type="NCBI Taxonomy" id="1076179"/>
    <lineage>
        <taxon>unclassified sequences</taxon>
        <taxon>metagenomes</taxon>
        <taxon>ecological metagenomes</taxon>
    </lineage>
</organism>
<comment type="caution">
    <text evidence="1">The sequence shown here is derived from an EMBL/GenBank/DDBJ whole genome shotgun (WGS) entry which is preliminary data.</text>
</comment>